<comment type="caution">
    <text evidence="2">The sequence shown here is derived from an EMBL/GenBank/DDBJ whole genome shotgun (WGS) entry which is preliminary data.</text>
</comment>
<protein>
    <recommendedName>
        <fullName evidence="4">Zinc ribbon domain-containing protein</fullName>
    </recommendedName>
</protein>
<feature type="region of interest" description="Disordered" evidence="1">
    <location>
        <begin position="148"/>
        <end position="170"/>
    </location>
</feature>
<dbReference type="RefSeq" id="WP_310918394.1">
    <property type="nucleotide sequence ID" value="NZ_JAMQON010000001.1"/>
</dbReference>
<evidence type="ECO:0008006" key="4">
    <source>
        <dbReference type="Google" id="ProtNLM"/>
    </source>
</evidence>
<proteinExistence type="predicted"/>
<evidence type="ECO:0000313" key="2">
    <source>
        <dbReference type="EMBL" id="MDS0258831.1"/>
    </source>
</evidence>
<sequence>MQTDEIYRCDGCGTEYRVAGDGRPTVLCSECKQVASPRGDPVAVREYRVGHVTYLEGRRRTTEALGRFESGHLTLARGGFNDAAGEFETSVDHFTTAVKRAEGDGVADACERARKKATCLWQAVEWLGGSTYASEQGDMTRATQYRNDAQQRLRSAKEYGDLPDPEALLD</sequence>
<gene>
    <name evidence="2" type="ORF">NDI56_05415</name>
</gene>
<evidence type="ECO:0000256" key="1">
    <source>
        <dbReference type="SAM" id="MobiDB-lite"/>
    </source>
</evidence>
<evidence type="ECO:0000313" key="3">
    <source>
        <dbReference type="Proteomes" id="UP001259659"/>
    </source>
</evidence>
<accession>A0ABU2FAT9</accession>
<dbReference type="Proteomes" id="UP001259659">
    <property type="component" value="Unassembled WGS sequence"/>
</dbReference>
<name>A0ABU2FAT9_9EURY</name>
<feature type="compositionally biased region" description="Acidic residues" evidence="1">
    <location>
        <begin position="161"/>
        <end position="170"/>
    </location>
</feature>
<dbReference type="EMBL" id="JAMQON010000001">
    <property type="protein sequence ID" value="MDS0258831.1"/>
    <property type="molecule type" value="Genomic_DNA"/>
</dbReference>
<keyword evidence="3" id="KW-1185">Reference proteome</keyword>
<feature type="compositionally biased region" description="Basic and acidic residues" evidence="1">
    <location>
        <begin position="149"/>
        <end position="160"/>
    </location>
</feature>
<reference evidence="2 3" key="1">
    <citation type="submission" date="2022-06" db="EMBL/GenBank/DDBJ databases">
        <title>Haloarcula sp. a new haloarchaeum isolate from saline soil.</title>
        <authorList>
            <person name="Strakova D."/>
            <person name="Galisteo C."/>
            <person name="Sanchez-Porro C."/>
            <person name="Ventosa A."/>
        </authorList>
    </citation>
    <scope>NUCLEOTIDE SEQUENCE [LARGE SCALE GENOMIC DNA]</scope>
    <source>
        <strain evidence="2 3">S1CR25-12</strain>
    </source>
</reference>
<organism evidence="2 3">
    <name type="scientific">Haloarcula saliterrae</name>
    <dbReference type="NCBI Taxonomy" id="2950534"/>
    <lineage>
        <taxon>Archaea</taxon>
        <taxon>Methanobacteriati</taxon>
        <taxon>Methanobacteriota</taxon>
        <taxon>Stenosarchaea group</taxon>
        <taxon>Halobacteria</taxon>
        <taxon>Halobacteriales</taxon>
        <taxon>Haloarculaceae</taxon>
        <taxon>Haloarcula</taxon>
    </lineage>
</organism>